<feature type="region of interest" description="Disordered" evidence="1">
    <location>
        <begin position="161"/>
        <end position="190"/>
    </location>
</feature>
<protein>
    <submittedName>
        <fullName evidence="2">Uncharacterized protein</fullName>
    </submittedName>
</protein>
<reference evidence="2" key="2">
    <citation type="submission" date="2025-08" db="UniProtKB">
        <authorList>
            <consortium name="Ensembl"/>
        </authorList>
    </citation>
    <scope>IDENTIFICATION</scope>
</reference>
<proteinExistence type="predicted"/>
<feature type="compositionally biased region" description="Pro residues" evidence="1">
    <location>
        <begin position="180"/>
        <end position="190"/>
    </location>
</feature>
<dbReference type="OMA" id="KYWTVLT"/>
<evidence type="ECO:0000256" key="1">
    <source>
        <dbReference type="SAM" id="MobiDB-lite"/>
    </source>
</evidence>
<name>A0A452RGF5_URSAM</name>
<reference evidence="2" key="3">
    <citation type="submission" date="2025-09" db="UniProtKB">
        <authorList>
            <consortium name="Ensembl"/>
        </authorList>
    </citation>
    <scope>IDENTIFICATION</scope>
</reference>
<dbReference type="AlphaFoldDB" id="A0A452RGF5"/>
<dbReference type="Proteomes" id="UP000291022">
    <property type="component" value="Unassembled WGS sequence"/>
</dbReference>
<evidence type="ECO:0000313" key="3">
    <source>
        <dbReference type="Proteomes" id="UP000291022"/>
    </source>
</evidence>
<sequence>MVQAPGPIHGDVRLLLIQFHSTQFKQAIKYWTVLTDNGLTSLHLLAVLGHVIWADGAQEFNVVVAVVLGHLLSIGFVRALEGRGEKGRQIVSHADSVRLHWVAFLPARISSASLSRIRPGPAPTPRTVLTVVVVTDFPPGALSLRHLARLPSLPSVGPSGLPPAAPLSVRPRGEGAGLQPAPPVPSRAHL</sequence>
<dbReference type="Ensembl" id="ENSUAMT00000020123.1">
    <property type="protein sequence ID" value="ENSUAMP00000017973.1"/>
    <property type="gene ID" value="ENSUAMG00000014270.1"/>
</dbReference>
<dbReference type="GeneTree" id="ENSGT00960000186717"/>
<accession>A0A452RGF5</accession>
<evidence type="ECO:0000313" key="2">
    <source>
        <dbReference type="Ensembl" id="ENSUAMP00000017973.1"/>
    </source>
</evidence>
<reference evidence="3" key="1">
    <citation type="submission" date="2016-06" db="EMBL/GenBank/DDBJ databases">
        <title>De novo assembly and RNA-Seq shows season-dependent expression and editing in black bear kidneys.</title>
        <authorList>
            <person name="Korstanje R."/>
            <person name="Srivastava A."/>
            <person name="Sarsani V.K."/>
            <person name="Sheehan S.M."/>
            <person name="Seger R.L."/>
            <person name="Barter M.E."/>
            <person name="Lindqvist C."/>
            <person name="Brody L.C."/>
            <person name="Mullikin J.C."/>
        </authorList>
    </citation>
    <scope>NUCLEOTIDE SEQUENCE [LARGE SCALE GENOMIC DNA]</scope>
</reference>
<keyword evidence="3" id="KW-1185">Reference proteome</keyword>
<organism evidence="2 3">
    <name type="scientific">Ursus americanus</name>
    <name type="common">American black bear</name>
    <name type="synonym">Euarctos americanus</name>
    <dbReference type="NCBI Taxonomy" id="9643"/>
    <lineage>
        <taxon>Eukaryota</taxon>
        <taxon>Metazoa</taxon>
        <taxon>Chordata</taxon>
        <taxon>Craniata</taxon>
        <taxon>Vertebrata</taxon>
        <taxon>Euteleostomi</taxon>
        <taxon>Mammalia</taxon>
        <taxon>Eutheria</taxon>
        <taxon>Laurasiatheria</taxon>
        <taxon>Carnivora</taxon>
        <taxon>Caniformia</taxon>
        <taxon>Ursidae</taxon>
        <taxon>Ursus</taxon>
    </lineage>
</organism>